<feature type="domain" description="HTH araC/xylS-type" evidence="4">
    <location>
        <begin position="196"/>
        <end position="297"/>
    </location>
</feature>
<keyword evidence="6" id="KW-1185">Reference proteome</keyword>
<evidence type="ECO:0000259" key="4">
    <source>
        <dbReference type="PROSITE" id="PS01124"/>
    </source>
</evidence>
<keyword evidence="1" id="KW-0805">Transcription regulation</keyword>
<dbReference type="PRINTS" id="PR00032">
    <property type="entry name" value="HTHARAC"/>
</dbReference>
<dbReference type="InterPro" id="IPR009057">
    <property type="entry name" value="Homeodomain-like_sf"/>
</dbReference>
<reference evidence="5 6" key="1">
    <citation type="submission" date="2020-08" db="EMBL/GenBank/DDBJ databases">
        <title>Genomic Encyclopedia of Type Strains, Phase IV (KMG-IV): sequencing the most valuable type-strain genomes for metagenomic binning, comparative biology and taxonomic classification.</title>
        <authorList>
            <person name="Goeker M."/>
        </authorList>
    </citation>
    <scope>NUCLEOTIDE SEQUENCE [LARGE SCALE GENOMIC DNA]</scope>
    <source>
        <strain evidence="5 6">DSM 102983</strain>
    </source>
</reference>
<dbReference type="InterPro" id="IPR018060">
    <property type="entry name" value="HTH_AraC"/>
</dbReference>
<dbReference type="EMBL" id="JACHOC010000015">
    <property type="protein sequence ID" value="MBB4625227.1"/>
    <property type="molecule type" value="Genomic_DNA"/>
</dbReference>
<comment type="caution">
    <text evidence="5">The sequence shown here is derived from an EMBL/GenBank/DDBJ whole genome shotgun (WGS) entry which is preliminary data.</text>
</comment>
<gene>
    <name evidence="5" type="ORF">GGQ57_005179</name>
</gene>
<dbReference type="SUPFAM" id="SSF46689">
    <property type="entry name" value="Homeodomain-like"/>
    <property type="match status" value="1"/>
</dbReference>
<dbReference type="PROSITE" id="PS01124">
    <property type="entry name" value="HTH_ARAC_FAMILY_2"/>
    <property type="match status" value="1"/>
</dbReference>
<evidence type="ECO:0000256" key="1">
    <source>
        <dbReference type="ARBA" id="ARBA00023015"/>
    </source>
</evidence>
<evidence type="ECO:0000256" key="2">
    <source>
        <dbReference type="ARBA" id="ARBA00023125"/>
    </source>
</evidence>
<dbReference type="Proteomes" id="UP000533637">
    <property type="component" value="Unassembled WGS sequence"/>
</dbReference>
<organism evidence="5 6">
    <name type="scientific">Parabacteroides faecis</name>
    <dbReference type="NCBI Taxonomy" id="1217282"/>
    <lineage>
        <taxon>Bacteria</taxon>
        <taxon>Pseudomonadati</taxon>
        <taxon>Bacteroidota</taxon>
        <taxon>Bacteroidia</taxon>
        <taxon>Bacteroidales</taxon>
        <taxon>Tannerellaceae</taxon>
        <taxon>Parabacteroides</taxon>
    </lineage>
</organism>
<evidence type="ECO:0000313" key="5">
    <source>
        <dbReference type="EMBL" id="MBB4625227.1"/>
    </source>
</evidence>
<dbReference type="InterPro" id="IPR020449">
    <property type="entry name" value="Tscrpt_reg_AraC-type_HTH"/>
</dbReference>
<dbReference type="PANTHER" id="PTHR43280:SF32">
    <property type="entry name" value="TRANSCRIPTIONAL REGULATORY PROTEIN"/>
    <property type="match status" value="1"/>
</dbReference>
<name>A0ABR6KWF8_9BACT</name>
<keyword evidence="2" id="KW-0238">DNA-binding</keyword>
<evidence type="ECO:0000256" key="3">
    <source>
        <dbReference type="ARBA" id="ARBA00023163"/>
    </source>
</evidence>
<dbReference type="Pfam" id="PF12833">
    <property type="entry name" value="HTH_18"/>
    <property type="match status" value="1"/>
</dbReference>
<evidence type="ECO:0000313" key="6">
    <source>
        <dbReference type="Proteomes" id="UP000533637"/>
    </source>
</evidence>
<dbReference type="Gene3D" id="1.10.10.60">
    <property type="entry name" value="Homeodomain-like"/>
    <property type="match status" value="2"/>
</dbReference>
<sequence length="298" mass="34980">MDKILELETIHDYHSFIGYETLHPLISVIDFSKVKPLRHARKRYGFYAVVLKDVKCGDVRYGKNYYDYQEGTLVFLSPGQIVGNEDTGETYQMKGWALLFHPDLLWKTSLGQKMREYTFFSYEANESLHISERERQTFLNCLNEIQEELERSIDKHSKSIITASIEVLLNYSMRFYDRQFVTREKVNHDILTRFEMLLNDYFESDKPETIGLPSVQYCADNLHLSANYFGDLIKKETGKSAQEHIQSTVINLAKAKLHDPEKTINEIAYEMGFKYPHHFSRLFKKMTGMAPTDYRQMS</sequence>
<protein>
    <submittedName>
        <fullName evidence="5">AraC-like DNA-binding protein</fullName>
    </submittedName>
</protein>
<accession>A0ABR6KWF8</accession>
<keyword evidence="3" id="KW-0804">Transcription</keyword>
<dbReference type="PANTHER" id="PTHR43280">
    <property type="entry name" value="ARAC-FAMILY TRANSCRIPTIONAL REGULATOR"/>
    <property type="match status" value="1"/>
</dbReference>
<dbReference type="SMART" id="SM00342">
    <property type="entry name" value="HTH_ARAC"/>
    <property type="match status" value="1"/>
</dbReference>
<proteinExistence type="predicted"/>
<dbReference type="RefSeq" id="WP_183672526.1">
    <property type="nucleotide sequence ID" value="NZ_BMPB01000023.1"/>
</dbReference>